<dbReference type="InterPro" id="IPR016187">
    <property type="entry name" value="CTDL_fold"/>
</dbReference>
<dbReference type="InParanoid" id="C3ZRX0"/>
<dbReference type="PROSITE" id="PS00615">
    <property type="entry name" value="C_TYPE_LECTIN_1"/>
    <property type="match status" value="1"/>
</dbReference>
<accession>C3ZRX0</accession>
<dbReference type="AlphaFoldDB" id="C3ZRX0"/>
<keyword evidence="1" id="KW-1015">Disulfide bond</keyword>
<dbReference type="InterPro" id="IPR018378">
    <property type="entry name" value="C-type_lectin_CS"/>
</dbReference>
<dbReference type="Gene3D" id="3.10.100.10">
    <property type="entry name" value="Mannose-Binding Protein A, subunit A"/>
    <property type="match status" value="1"/>
</dbReference>
<evidence type="ECO:0000259" key="2">
    <source>
        <dbReference type="PROSITE" id="PS50041"/>
    </source>
</evidence>
<dbReference type="SMART" id="SM00034">
    <property type="entry name" value="CLECT"/>
    <property type="match status" value="1"/>
</dbReference>
<organism>
    <name type="scientific">Branchiostoma floridae</name>
    <name type="common">Florida lancelet</name>
    <name type="synonym">Amphioxus</name>
    <dbReference type="NCBI Taxonomy" id="7739"/>
    <lineage>
        <taxon>Eukaryota</taxon>
        <taxon>Metazoa</taxon>
        <taxon>Chordata</taxon>
        <taxon>Cephalochordata</taxon>
        <taxon>Leptocardii</taxon>
        <taxon>Amphioxiformes</taxon>
        <taxon>Branchiostomatidae</taxon>
        <taxon>Branchiostoma</taxon>
    </lineage>
</organism>
<dbReference type="SUPFAM" id="SSF56436">
    <property type="entry name" value="C-type lectin-like"/>
    <property type="match status" value="1"/>
</dbReference>
<protein>
    <recommendedName>
        <fullName evidence="2">C-type lectin domain-containing protein</fullName>
    </recommendedName>
</protein>
<dbReference type="EMBL" id="GG666668">
    <property type="protein sequence ID" value="EEN44688.1"/>
    <property type="molecule type" value="Genomic_DNA"/>
</dbReference>
<evidence type="ECO:0000313" key="3">
    <source>
        <dbReference type="EMBL" id="EEN44688.1"/>
    </source>
</evidence>
<dbReference type="PANTHER" id="PTHR22801">
    <property type="entry name" value="LITHOSTATHINE"/>
    <property type="match status" value="1"/>
</dbReference>
<feature type="domain" description="C-type lectin" evidence="2">
    <location>
        <begin position="18"/>
        <end position="136"/>
    </location>
</feature>
<dbReference type="PROSITE" id="PS50041">
    <property type="entry name" value="C_TYPE_LECTIN_2"/>
    <property type="match status" value="1"/>
</dbReference>
<dbReference type="PANTHER" id="PTHR22801:SF63">
    <property type="entry name" value="C-TYPE LECTIN DOMAIN-CONTAINING PROTEIN"/>
    <property type="match status" value="1"/>
</dbReference>
<gene>
    <name evidence="3" type="ORF">BRAFLDRAFT_248244</name>
</gene>
<dbReference type="CDD" id="cd00037">
    <property type="entry name" value="CLECT"/>
    <property type="match status" value="1"/>
</dbReference>
<dbReference type="Pfam" id="PF00059">
    <property type="entry name" value="Lectin_C"/>
    <property type="match status" value="1"/>
</dbReference>
<dbReference type="InterPro" id="IPR016186">
    <property type="entry name" value="C-type_lectin-like/link_sf"/>
</dbReference>
<evidence type="ECO:0000256" key="1">
    <source>
        <dbReference type="ARBA" id="ARBA00023157"/>
    </source>
</evidence>
<feature type="non-terminal residue" evidence="3">
    <location>
        <position position="141"/>
    </location>
</feature>
<reference evidence="3" key="1">
    <citation type="journal article" date="2008" name="Nature">
        <title>The amphioxus genome and the evolution of the chordate karyotype.</title>
        <authorList>
            <consortium name="US DOE Joint Genome Institute (JGI-PGF)"/>
            <person name="Putnam N.H."/>
            <person name="Butts T."/>
            <person name="Ferrier D.E.K."/>
            <person name="Furlong R.F."/>
            <person name="Hellsten U."/>
            <person name="Kawashima T."/>
            <person name="Robinson-Rechavi M."/>
            <person name="Shoguchi E."/>
            <person name="Terry A."/>
            <person name="Yu J.-K."/>
            <person name="Benito-Gutierrez E.L."/>
            <person name="Dubchak I."/>
            <person name="Garcia-Fernandez J."/>
            <person name="Gibson-Brown J.J."/>
            <person name="Grigoriev I.V."/>
            <person name="Horton A.C."/>
            <person name="de Jong P.J."/>
            <person name="Jurka J."/>
            <person name="Kapitonov V.V."/>
            <person name="Kohara Y."/>
            <person name="Kuroki Y."/>
            <person name="Lindquist E."/>
            <person name="Lucas S."/>
            <person name="Osoegawa K."/>
            <person name="Pennacchio L.A."/>
            <person name="Salamov A.A."/>
            <person name="Satou Y."/>
            <person name="Sauka-Spengler T."/>
            <person name="Schmutz J."/>
            <person name="Shin-I T."/>
            <person name="Toyoda A."/>
            <person name="Bronner-Fraser M."/>
            <person name="Fujiyama A."/>
            <person name="Holland L.Z."/>
            <person name="Holland P.W.H."/>
            <person name="Satoh N."/>
            <person name="Rokhsar D.S."/>
        </authorList>
    </citation>
    <scope>NUCLEOTIDE SEQUENCE [LARGE SCALE GENOMIC DNA]</scope>
    <source>
        <strain evidence="3">S238N-H82</strain>
        <tissue evidence="3">Testes</tissue>
    </source>
</reference>
<dbReference type="STRING" id="7739.C3ZRX0"/>
<dbReference type="InterPro" id="IPR050801">
    <property type="entry name" value="Ca-Dep_Lectins_ImmuneDev"/>
</dbReference>
<sequence length="141" mass="15659">MYQICTFCFSAMCNWARHNGHCFRFYTSPKTYTEAKEFCGNLGAHLAFSKDQATNDFLSSLMNGVGSDAWIGLTDIHQENTFVWDDGSPLDAFHNWVLDDGEPNDAPGPGADCVRISLGRGWRDYKCSGTFGFICETGDTS</sequence>
<name>C3ZRX0_BRAFL</name>
<proteinExistence type="predicted"/>
<dbReference type="InterPro" id="IPR001304">
    <property type="entry name" value="C-type_lectin-like"/>
</dbReference>